<dbReference type="EMBL" id="GFDF01011937">
    <property type="protein sequence ID" value="JAV02147.1"/>
    <property type="molecule type" value="Transcribed_RNA"/>
</dbReference>
<reference evidence="2" key="1">
    <citation type="submission" date="2016-12" db="EMBL/GenBank/DDBJ databases">
        <title>An insight into the sialome and mialome of the sand fly, Nyssomyia neivai.</title>
        <authorList>
            <person name="Sebastian V."/>
            <person name="Goulart T.M."/>
            <person name="Oliveira W."/>
            <person name="Calvo E."/>
            <person name="Oliveira L.F."/>
            <person name="Pinto M.C."/>
            <person name="Rosselino A.M."/>
            <person name="Ribeiro J.M."/>
        </authorList>
    </citation>
    <scope>NUCLEOTIDE SEQUENCE</scope>
</reference>
<evidence type="ECO:0000313" key="2">
    <source>
        <dbReference type="EMBL" id="JAV02147.1"/>
    </source>
</evidence>
<name>A0A1L8D705_9DIPT</name>
<dbReference type="AlphaFoldDB" id="A0A1L8D705"/>
<keyword evidence="1" id="KW-1133">Transmembrane helix</keyword>
<protein>
    <submittedName>
        <fullName evidence="2">Uncharacterized protein</fullName>
    </submittedName>
</protein>
<proteinExistence type="predicted"/>
<accession>A0A1L8D705</accession>
<keyword evidence="1" id="KW-0812">Transmembrane</keyword>
<organism evidence="2">
    <name type="scientific">Nyssomyia neivai</name>
    <dbReference type="NCBI Taxonomy" id="330878"/>
    <lineage>
        <taxon>Eukaryota</taxon>
        <taxon>Metazoa</taxon>
        <taxon>Ecdysozoa</taxon>
        <taxon>Arthropoda</taxon>
        <taxon>Hexapoda</taxon>
        <taxon>Insecta</taxon>
        <taxon>Pterygota</taxon>
        <taxon>Neoptera</taxon>
        <taxon>Endopterygota</taxon>
        <taxon>Diptera</taxon>
        <taxon>Nematocera</taxon>
        <taxon>Psychodoidea</taxon>
        <taxon>Psychodidae</taxon>
        <taxon>Nyssomyia</taxon>
    </lineage>
</organism>
<keyword evidence="1" id="KW-0472">Membrane</keyword>
<feature type="transmembrane region" description="Helical" evidence="1">
    <location>
        <begin position="21"/>
        <end position="46"/>
    </location>
</feature>
<evidence type="ECO:0000256" key="1">
    <source>
        <dbReference type="SAM" id="Phobius"/>
    </source>
</evidence>
<sequence length="94" mass="10149">MGSIIFWCPIVTTSTSVPTCFTIFIFISAATSAIILIIAIAVSAILPIIPWSSLIPSIRVVPISLIRVSIVTITTSVIKPLWLAFLIIRAISPR</sequence>
<feature type="transmembrane region" description="Helical" evidence="1">
    <location>
        <begin position="66"/>
        <end position="88"/>
    </location>
</feature>